<dbReference type="SUPFAM" id="SSF52540">
    <property type="entry name" value="P-loop containing nucleoside triphosphate hydrolases"/>
    <property type="match status" value="1"/>
</dbReference>
<feature type="region of interest" description="Disordered" evidence="8">
    <location>
        <begin position="2446"/>
        <end position="2480"/>
    </location>
</feature>
<dbReference type="InterPro" id="IPR027417">
    <property type="entry name" value="P-loop_NTPase"/>
</dbReference>
<evidence type="ECO:0000256" key="4">
    <source>
        <dbReference type="ARBA" id="ARBA00022786"/>
    </source>
</evidence>
<name>A0A2P6TX84_CHLSO</name>
<dbReference type="GO" id="GO:0004843">
    <property type="term" value="F:cysteine-type deubiquitinase activity"/>
    <property type="evidence" value="ECO:0007669"/>
    <property type="project" value="UniProtKB-EC"/>
</dbReference>
<evidence type="ECO:0000313" key="10">
    <source>
        <dbReference type="EMBL" id="PRW58669.1"/>
    </source>
</evidence>
<evidence type="ECO:0000256" key="7">
    <source>
        <dbReference type="SAM" id="Coils"/>
    </source>
</evidence>
<feature type="domain" description="Ig-like" evidence="9">
    <location>
        <begin position="1854"/>
        <end position="1946"/>
    </location>
</feature>
<feature type="compositionally biased region" description="Low complexity" evidence="8">
    <location>
        <begin position="1328"/>
        <end position="1341"/>
    </location>
</feature>
<feature type="coiled-coil region" evidence="7">
    <location>
        <begin position="618"/>
        <end position="656"/>
    </location>
</feature>
<dbReference type="STRING" id="3076.A0A2P6TX84"/>
<gene>
    <name evidence="10" type="ORF">C2E21_2704</name>
</gene>
<dbReference type="EMBL" id="LHPG02000005">
    <property type="protein sequence ID" value="PRW58669.1"/>
    <property type="molecule type" value="Genomic_DNA"/>
</dbReference>
<keyword evidence="3" id="KW-0645">Protease</keyword>
<accession>A0A2P6TX84</accession>
<organism evidence="10 11">
    <name type="scientific">Chlorella sorokiniana</name>
    <name type="common">Freshwater green alga</name>
    <dbReference type="NCBI Taxonomy" id="3076"/>
    <lineage>
        <taxon>Eukaryota</taxon>
        <taxon>Viridiplantae</taxon>
        <taxon>Chlorophyta</taxon>
        <taxon>core chlorophytes</taxon>
        <taxon>Trebouxiophyceae</taxon>
        <taxon>Chlorellales</taxon>
        <taxon>Chlorellaceae</taxon>
        <taxon>Chlorella clade</taxon>
        <taxon>Chlorella</taxon>
    </lineage>
</organism>
<keyword evidence="5" id="KW-0378">Hydrolase</keyword>
<feature type="region of interest" description="Disordered" evidence="8">
    <location>
        <begin position="1322"/>
        <end position="1341"/>
    </location>
</feature>
<dbReference type="InterPro" id="IPR022099">
    <property type="entry name" value="DUF3638"/>
</dbReference>
<evidence type="ECO:0000256" key="2">
    <source>
        <dbReference type="ARBA" id="ARBA00012759"/>
    </source>
</evidence>
<comment type="catalytic activity">
    <reaction evidence="1">
        <text>Thiol-dependent hydrolysis of ester, thioester, amide, peptide and isopeptide bonds formed by the C-terminal Gly of ubiquitin (a 76-residue protein attached to proteins as an intracellular targeting signal).</text>
        <dbReference type="EC" id="3.4.19.12"/>
    </reaction>
</comment>
<keyword evidence="11" id="KW-1185">Reference proteome</keyword>
<evidence type="ECO:0000256" key="5">
    <source>
        <dbReference type="ARBA" id="ARBA00022801"/>
    </source>
</evidence>
<dbReference type="GO" id="GO:0006508">
    <property type="term" value="P:proteolysis"/>
    <property type="evidence" value="ECO:0007669"/>
    <property type="project" value="UniProtKB-KW"/>
</dbReference>
<feature type="compositionally biased region" description="Acidic residues" evidence="8">
    <location>
        <begin position="2456"/>
        <end position="2472"/>
    </location>
</feature>
<evidence type="ECO:0000256" key="8">
    <source>
        <dbReference type="SAM" id="MobiDB-lite"/>
    </source>
</evidence>
<evidence type="ECO:0000313" key="11">
    <source>
        <dbReference type="Proteomes" id="UP000239899"/>
    </source>
</evidence>
<keyword evidence="6" id="KW-0788">Thiol protease</keyword>
<evidence type="ECO:0000259" key="9">
    <source>
        <dbReference type="PROSITE" id="PS50835"/>
    </source>
</evidence>
<dbReference type="PANTHER" id="PTHR13367">
    <property type="entry name" value="UBIQUITIN THIOESTERASE"/>
    <property type="match status" value="1"/>
</dbReference>
<sequence>MTAPPAWACEEERLLASIYRFNHTGCSSLQDSGSIEAFLQLWRRLLERLQADERDAAIAAQRLWPGLAPADLERLQRAVDGLASAWSYGEYGCLVVPLQPGQPDIGPVPGSLSLLLVGLDSWRWDVHSTDGGGIQHTATCDGSSVLCLGQVASSQLGALRRNMDSAMAAVAERKGDARSAAIGRQGHQKPPAMVAAALRQALAQTHSDASAGKGKQQAVKVPECLPQGGFTDVGLHTGGLPRDTAWPLVREAVQAMLSHAPACRGCATPDLFQLAEAHLHLWLMQRQVALLQADTATAPVINAAMLMLGVVASRAAALAQRGHSVQHFEAACTAARAAIEAAQAARVQAAAEAERLPPLDGSSSPCGPGSWRLPCGTLPPLSSPQRDGGGQSAAEERQGRNLGCLPLLADAPNGQQPSFAELLAVLRSSQLQGGGDLKAQHALCLVERALFGRVASGSQAAGGLGEQEVAALVEVVEDYRTVLHAFQASPASHARMQADLRSRCLLVGWVALCLVHAAAGQRHPLLLEYEVGVSWQDLRHLVLSDKPAEGAMLAVAAYLRRHTKPGKAVFSLADGGQATFELAARFSAQDHSMQAVWREEQAAAGQRADGHWAEVRWKQEKAAELRALFKQQRQAEKEAQEAAWRAEDDFREAQRRWVERNHPEREAKYKAWVAAKDKSKRASNAVATTDFELQCVLVPPAPVIQPLPKDASTAHAWLFFLYMPPLLRQLARLTFLAQQLLLPPVTDAVRAAIRLADEPRTSLVAHYNSHQSSDYLPSAPGRRGSDGSPALVLLQSGGDVPTPDKVRLPSVDNYTSPQHGVWHPDALPLRLCWRGSGSPADGALAGRGWFDPWAELPSQLVVEAFTEALPEEAAALQWAMPCYGSCSETAPSRGSQAIARQDERPHWLSKPAFLAFGSLRAYGALQGRRLAAALHERALPWGQPAVASLVRQALYHVGPLTDEAAPQRLWRTDWRGGGEGSMLPTLCAELSSLAGELENTPREHSAVLLLGEVAAYLSDWHPPLREVARRFAAAAARWAEELEGSAAELPPERARALRAKQCLLRCTALLCRAAGQLSEADVEDMLGLAVLVHHGSIYAAGTELKGDLEQLQVLCHWALARRINAILAAVEQRPAILTAALRRVLQRAPTDLKWARLGWRSQQPQRLAASFQAHGSDGCLYAINCLDGTVLEDGAPPGRLPREVLDHPLYRRSFGSWGFEVSLTAAGLRRTIAPVRGCFYEFYLAGADGSQLVVTEAEAATGRRMQLLDPGSDLGGGAWGSELPPRLRELHSHWLDREARTIVLRPVHFRDREMAFILQWQQPPPQQPSDAAQQQQQAGPPVSYVCRRVPAHLPHRIPRAAASRGCSEQLQRQRHGRPTAHDVLLPVGRVVRGEEGVEIEHGAHSGDSVQTHILEVHPRFGHLCARSIPARLQLAALYAATGSLLPEPLSRLTGAQQAMALLRQCWGVRPLSAEEVQLLQDVAALGGAQAAGLRLLAHELLTSAASLTSLRFPPPAEPPEWCRMPELDPDWLAAYEAVRRRSGGLNPRLLLTAEEEQRRHNPFLSDESVERLQHGACTWLQLCVLEDRLQRLERLAEAAEGDDDDAMVHLAQELAVHRSWSVEEHPHWLAFEAEQQQQIRPQQHWVAAHLMANWGHIVQLNMGEGKTRVVVPMLVLNWANGENLVRLTLLPALLEEAYEHLHCVLSASALRRRLFVLPFHRDVQPTAGLLGAMHAALVHCQQSGGVLLTTPERRLSLHLKQQELWEQGQRELVAAMSNLAALPYVDLLDESDELLTHRFQLIYAWGSPTELPSHQARARACQALLRTLSAEGRSGQLGATLAQEGVAVASGPGPDKPGGFRGVRLLSGAALEQAGGQLRCQLAQALLADPPYAMRWMRHRPLQDLLRWVTDPTIDARSVLATAQPPLSDDEAANVLALRGLLACGVLEHCLTMRHLVDFGLDSRPTARKRLAVPYRAAHVPSERSEYAQPDTALTLTQLAFYHRGLLREQLLDALRELLRLGLNAQRAHYDEWLALARADVPPEEHDSRLGPLDSPAKLDTSNAEQVEALHALFSHSMAAIDFYLNFCVFPSETRQYASRLVATAWDLAGMPGSRVVGFSGTNDSHRLLPLALRQQMDVEPRLRGTNGHMLAVLLANPRYDTLAAAQGTPFWEVLLRFAVQEGVDAVIDCGALLAGVSSRAAADFLLSLLDRSRYWGVCYFDEGERQWVVCDLQGRRLPRHCSPIREAQACTLFDEARCRGADLQLRPDAQGLLTLGPATCKDKLMQAAGRMRRLGKGQRLRTVATADVTAKLARLAGLGSSGGSSSSNGGSDGDASCQLSSRDVLAWAMSNTVAATQRGVLEWAHQGMLFATTHGSPEHAVQPEVLELADMYGDARNRCAVPALVEQHGRQRTAALRERPLPADMRQLLDRVVTAASQLGAGHKVVTQGGSGFGEECERELEREEEEEAEEERQVPRATAVAEADWDYAAAMAAPSLAALQERAGLQLLRLRQLAAQVEPAAVGALPWSPWVWATANYAQAVQQPAGQAANEYLRPVGELLLLPAADDPGGGAAESGSRRASSSGGDAMLAALLLSEREASGLLEAVWAASSSRSSSSGKEAKTSPGSIAAGKASPLLVSLCYAAAAQLLRNGGEAPPLRLPAAVGGGSDSDSSSSGGALAVRLRAGDMRAQLVSLQLWDGETSYADAAALGPKGWEAERALPTLARLRRLVVGQRAAAEALVAMRGKAVLFGHSQLERACDAEGGSGGGANASPASP</sequence>
<dbReference type="PANTHER" id="PTHR13367:SF33">
    <property type="entry name" value="P-LOOP CONTAINING NUCLEOSIDE TRIPHOSPHATE HYDROLASE PROTEIN"/>
    <property type="match status" value="1"/>
</dbReference>
<dbReference type="Proteomes" id="UP000239899">
    <property type="component" value="Unassembled WGS sequence"/>
</dbReference>
<evidence type="ECO:0000256" key="3">
    <source>
        <dbReference type="ARBA" id="ARBA00022670"/>
    </source>
</evidence>
<keyword evidence="7" id="KW-0175">Coiled coil</keyword>
<dbReference type="InterPro" id="IPR007110">
    <property type="entry name" value="Ig-like_dom"/>
</dbReference>
<keyword evidence="4" id="KW-0833">Ubl conjugation pathway</keyword>
<evidence type="ECO:0000256" key="6">
    <source>
        <dbReference type="ARBA" id="ARBA00022807"/>
    </source>
</evidence>
<dbReference type="OrthoDB" id="514478at2759"/>
<comment type="caution">
    <text evidence="10">The sequence shown here is derived from an EMBL/GenBank/DDBJ whole genome shotgun (WGS) entry which is preliminary data.</text>
</comment>
<dbReference type="PROSITE" id="PS50835">
    <property type="entry name" value="IG_LIKE"/>
    <property type="match status" value="1"/>
</dbReference>
<feature type="region of interest" description="Disordered" evidence="8">
    <location>
        <begin position="373"/>
        <end position="396"/>
    </location>
</feature>
<proteinExistence type="predicted"/>
<reference evidence="10 11" key="1">
    <citation type="journal article" date="2018" name="Plant J.">
        <title>Genome sequences of Chlorella sorokiniana UTEX 1602 and Micractinium conductrix SAG 241.80: implications to maltose excretion by a green alga.</title>
        <authorList>
            <person name="Arriola M.B."/>
            <person name="Velmurugan N."/>
            <person name="Zhang Y."/>
            <person name="Plunkett M.H."/>
            <person name="Hondzo H."/>
            <person name="Barney B.M."/>
        </authorList>
    </citation>
    <scope>NUCLEOTIDE SEQUENCE [LARGE SCALE GENOMIC DNA]</scope>
    <source>
        <strain evidence="11">UTEX 1602</strain>
    </source>
</reference>
<dbReference type="Pfam" id="PF12340">
    <property type="entry name" value="DUF3638"/>
    <property type="match status" value="1"/>
</dbReference>
<dbReference type="EC" id="3.4.19.12" evidence="2"/>
<dbReference type="InterPro" id="IPR051346">
    <property type="entry name" value="OTU_Deubiquitinase"/>
</dbReference>
<dbReference type="Pfam" id="PF12359">
    <property type="entry name" value="DUF3645"/>
    <property type="match status" value="1"/>
</dbReference>
<protein>
    <recommendedName>
        <fullName evidence="2">ubiquitinyl hydrolase 1</fullName>
        <ecNumber evidence="2">3.4.19.12</ecNumber>
    </recommendedName>
</protein>
<evidence type="ECO:0000256" key="1">
    <source>
        <dbReference type="ARBA" id="ARBA00000707"/>
    </source>
</evidence>
<dbReference type="InterPro" id="IPR022105">
    <property type="entry name" value="DUF3645"/>
</dbReference>